<keyword evidence="4" id="KW-1185">Reference proteome</keyword>
<reference evidence="3 4" key="1">
    <citation type="submission" date="2023-07" db="EMBL/GenBank/DDBJ databases">
        <title>Genomic Encyclopedia of Type Strains, Phase IV (KMG-IV): sequencing the most valuable type-strain genomes for metagenomic binning, comparative biology and taxonomic classification.</title>
        <authorList>
            <person name="Goeker M."/>
        </authorList>
    </citation>
    <scope>NUCLEOTIDE SEQUENCE [LARGE SCALE GENOMIC DNA]</scope>
    <source>
        <strain evidence="3 4">DSM 17740</strain>
    </source>
</reference>
<sequence>MKKSKTIKVTRLHLLLTVVLLCAGYLLAYSYNYTKEFGQEQADVSQSMTQWEIEDQLREKLIQAQKENMQLEERLTELQHLVSEKEEQMSLLENELEGTYIELESYRLLAGLLEAKGPGVIVTLEDKDYIGETGDPDDYIVHEQDVRGVINELFAAGAEGVSINGQRFVHTTAIRCVGPTIIVNGVKSAAPFEIAAVGDPEVLYRALHLPGGYVELLQSWGITVKVEKQDEIILPAFIGEL</sequence>
<dbReference type="InterPro" id="IPR010273">
    <property type="entry name" value="DUF881"/>
</dbReference>
<evidence type="ECO:0000313" key="3">
    <source>
        <dbReference type="EMBL" id="MDQ0339225.1"/>
    </source>
</evidence>
<evidence type="ECO:0000256" key="2">
    <source>
        <dbReference type="SAM" id="Coils"/>
    </source>
</evidence>
<dbReference type="PANTHER" id="PTHR37313">
    <property type="entry name" value="UPF0749 PROTEIN RV1825"/>
    <property type="match status" value="1"/>
</dbReference>
<evidence type="ECO:0000313" key="4">
    <source>
        <dbReference type="Proteomes" id="UP001232445"/>
    </source>
</evidence>
<dbReference type="Pfam" id="PF05949">
    <property type="entry name" value="DUF881"/>
    <property type="match status" value="1"/>
</dbReference>
<dbReference type="EMBL" id="JAUSUQ010000006">
    <property type="protein sequence ID" value="MDQ0339225.1"/>
    <property type="molecule type" value="Genomic_DNA"/>
</dbReference>
<proteinExistence type="inferred from homology"/>
<dbReference type="RefSeq" id="WP_307338869.1">
    <property type="nucleotide sequence ID" value="NZ_JAUSUQ010000006.1"/>
</dbReference>
<name>A0ABU0CUM8_9BACI</name>
<protein>
    <submittedName>
        <fullName evidence="3">Uncharacterized protein YlxW (UPF0749 family)</fullName>
    </submittedName>
</protein>
<gene>
    <name evidence="3" type="ORF">J2S00_002011</name>
</gene>
<organism evidence="3 4">
    <name type="scientific">Caldalkalibacillus uzonensis</name>
    <dbReference type="NCBI Taxonomy" id="353224"/>
    <lineage>
        <taxon>Bacteria</taxon>
        <taxon>Bacillati</taxon>
        <taxon>Bacillota</taxon>
        <taxon>Bacilli</taxon>
        <taxon>Bacillales</taxon>
        <taxon>Bacillaceae</taxon>
        <taxon>Caldalkalibacillus</taxon>
    </lineage>
</organism>
<dbReference type="PANTHER" id="PTHR37313:SF2">
    <property type="entry name" value="UPF0749 PROTEIN YLXX"/>
    <property type="match status" value="1"/>
</dbReference>
<accession>A0ABU0CUM8</accession>
<comment type="similarity">
    <text evidence="1">Belongs to the UPF0749 family.</text>
</comment>
<keyword evidence="2" id="KW-0175">Coiled coil</keyword>
<dbReference type="Proteomes" id="UP001232445">
    <property type="component" value="Unassembled WGS sequence"/>
</dbReference>
<dbReference type="Gene3D" id="3.30.70.1880">
    <property type="entry name" value="Protein of unknown function DUF881"/>
    <property type="match status" value="1"/>
</dbReference>
<comment type="caution">
    <text evidence="3">The sequence shown here is derived from an EMBL/GenBank/DDBJ whole genome shotgun (WGS) entry which is preliminary data.</text>
</comment>
<evidence type="ECO:0000256" key="1">
    <source>
        <dbReference type="ARBA" id="ARBA00009108"/>
    </source>
</evidence>
<feature type="coiled-coil region" evidence="2">
    <location>
        <begin position="54"/>
        <end position="102"/>
    </location>
</feature>